<reference evidence="3" key="1">
    <citation type="submission" date="2014-09" db="EMBL/GenBank/DDBJ databases">
        <authorList>
            <person name="Magalhaes I.L.F."/>
            <person name="Oliveira U."/>
            <person name="Santos F.R."/>
            <person name="Vidigal T.H.D.A."/>
            <person name="Brescovit A.D."/>
            <person name="Santos A.J."/>
        </authorList>
    </citation>
    <scope>NUCLEOTIDE SEQUENCE</scope>
    <source>
        <tissue evidence="3">Shoot tissue taken approximately 20 cm above the soil surface</tissue>
    </source>
</reference>
<keyword evidence="2" id="KW-0812">Transmembrane</keyword>
<keyword evidence="2" id="KW-0472">Membrane</keyword>
<proteinExistence type="predicted"/>
<organism evidence="3">
    <name type="scientific">Arundo donax</name>
    <name type="common">Giant reed</name>
    <name type="synonym">Donax arundinaceus</name>
    <dbReference type="NCBI Taxonomy" id="35708"/>
    <lineage>
        <taxon>Eukaryota</taxon>
        <taxon>Viridiplantae</taxon>
        <taxon>Streptophyta</taxon>
        <taxon>Embryophyta</taxon>
        <taxon>Tracheophyta</taxon>
        <taxon>Spermatophyta</taxon>
        <taxon>Magnoliopsida</taxon>
        <taxon>Liliopsida</taxon>
        <taxon>Poales</taxon>
        <taxon>Poaceae</taxon>
        <taxon>PACMAD clade</taxon>
        <taxon>Arundinoideae</taxon>
        <taxon>Arundineae</taxon>
        <taxon>Arundo</taxon>
    </lineage>
</organism>
<evidence type="ECO:0000313" key="3">
    <source>
        <dbReference type="EMBL" id="JAD87719.1"/>
    </source>
</evidence>
<reference evidence="3" key="2">
    <citation type="journal article" date="2015" name="Data Brief">
        <title>Shoot transcriptome of the giant reed, Arundo donax.</title>
        <authorList>
            <person name="Barrero R.A."/>
            <person name="Guerrero F.D."/>
            <person name="Moolhuijzen P."/>
            <person name="Goolsby J.A."/>
            <person name="Tidwell J."/>
            <person name="Bellgard S.E."/>
            <person name="Bellgard M.I."/>
        </authorList>
    </citation>
    <scope>NUCLEOTIDE SEQUENCE</scope>
    <source>
        <tissue evidence="3">Shoot tissue taken approximately 20 cm above the soil surface</tissue>
    </source>
</reference>
<feature type="region of interest" description="Disordered" evidence="1">
    <location>
        <begin position="161"/>
        <end position="187"/>
    </location>
</feature>
<name>A0A0A9DGM8_ARUDO</name>
<feature type="compositionally biased region" description="Polar residues" evidence="1">
    <location>
        <begin position="164"/>
        <end position="177"/>
    </location>
</feature>
<protein>
    <submittedName>
        <fullName evidence="3">Uncharacterized protein</fullName>
    </submittedName>
</protein>
<keyword evidence="2" id="KW-1133">Transmembrane helix</keyword>
<accession>A0A0A9DGM8</accession>
<evidence type="ECO:0000256" key="2">
    <source>
        <dbReference type="SAM" id="Phobius"/>
    </source>
</evidence>
<evidence type="ECO:0000256" key="1">
    <source>
        <dbReference type="SAM" id="MobiDB-lite"/>
    </source>
</evidence>
<feature type="transmembrane region" description="Helical" evidence="2">
    <location>
        <begin position="39"/>
        <end position="62"/>
    </location>
</feature>
<feature type="region of interest" description="Disordered" evidence="1">
    <location>
        <begin position="1"/>
        <end position="35"/>
    </location>
</feature>
<sequence length="218" mass="22997">MSQPQTAQPVELGEADATPTAIWAAAPPPPPSRRSHGYVGLKIGLSLGLFFLILVAGACIWCHHRAVPMGLPVTLAEVTRSPPPGAVAVQLPEVMGPPAGQAPPPGAVAEHLPEAMSPPAGRAPAGAVAEQLPEAMSPPASPPLDLLEGAGDHVERFERWEQARSVSTPRRQASSAASLHPRSCRRQSEQRRRLACNGCRCSWRGSEICLHRRRAAAG</sequence>
<dbReference type="AlphaFoldDB" id="A0A0A9DGM8"/>
<dbReference type="EMBL" id="GBRH01210176">
    <property type="protein sequence ID" value="JAD87719.1"/>
    <property type="molecule type" value="Transcribed_RNA"/>
</dbReference>
<feature type="compositionally biased region" description="Low complexity" evidence="1">
    <location>
        <begin position="15"/>
        <end position="25"/>
    </location>
</feature>